<proteinExistence type="predicted"/>
<comment type="caution">
    <text evidence="2">The sequence shown here is derived from an EMBL/GenBank/DDBJ whole genome shotgun (WGS) entry which is preliminary data.</text>
</comment>
<feature type="compositionally biased region" description="Basic residues" evidence="1">
    <location>
        <begin position="8"/>
        <end position="27"/>
    </location>
</feature>
<dbReference type="EMBL" id="JAKMXF010000192">
    <property type="protein sequence ID" value="KAI6655460.1"/>
    <property type="molecule type" value="Genomic_DNA"/>
</dbReference>
<dbReference type="AlphaFoldDB" id="A0AAV7K3T2"/>
<protein>
    <submittedName>
        <fullName evidence="2">Uncharacterized protein</fullName>
    </submittedName>
</protein>
<reference evidence="2 3" key="1">
    <citation type="journal article" date="2023" name="BMC Biol.">
        <title>The compact genome of the sponge Oopsacas minuta (Hexactinellida) is lacking key metazoan core genes.</title>
        <authorList>
            <person name="Santini S."/>
            <person name="Schenkelaars Q."/>
            <person name="Jourda C."/>
            <person name="Duchesne M."/>
            <person name="Belahbib H."/>
            <person name="Rocher C."/>
            <person name="Selva M."/>
            <person name="Riesgo A."/>
            <person name="Vervoort M."/>
            <person name="Leys S.P."/>
            <person name="Kodjabachian L."/>
            <person name="Le Bivic A."/>
            <person name="Borchiellini C."/>
            <person name="Claverie J.M."/>
            <person name="Renard E."/>
        </authorList>
    </citation>
    <scope>NUCLEOTIDE SEQUENCE [LARGE SCALE GENOMIC DNA]</scope>
    <source>
        <strain evidence="2">SPO-2</strain>
    </source>
</reference>
<evidence type="ECO:0000313" key="3">
    <source>
        <dbReference type="Proteomes" id="UP001165289"/>
    </source>
</evidence>
<organism evidence="2 3">
    <name type="scientific">Oopsacas minuta</name>
    <dbReference type="NCBI Taxonomy" id="111878"/>
    <lineage>
        <taxon>Eukaryota</taxon>
        <taxon>Metazoa</taxon>
        <taxon>Porifera</taxon>
        <taxon>Hexactinellida</taxon>
        <taxon>Hexasterophora</taxon>
        <taxon>Lyssacinosida</taxon>
        <taxon>Leucopsacidae</taxon>
        <taxon>Oopsacas</taxon>
    </lineage>
</organism>
<keyword evidence="3" id="KW-1185">Reference proteome</keyword>
<gene>
    <name evidence="2" type="ORF">LOD99_11406</name>
</gene>
<feature type="region of interest" description="Disordered" evidence="1">
    <location>
        <begin position="1"/>
        <end position="43"/>
    </location>
</feature>
<name>A0AAV7K3T2_9METZ</name>
<dbReference type="Proteomes" id="UP001165289">
    <property type="component" value="Unassembled WGS sequence"/>
</dbReference>
<feature type="non-terminal residue" evidence="2">
    <location>
        <position position="43"/>
    </location>
</feature>
<evidence type="ECO:0000313" key="2">
    <source>
        <dbReference type="EMBL" id="KAI6655460.1"/>
    </source>
</evidence>
<sequence length="43" mass="5089">MESENKTAKSRAKRLKQKERLKKRKELRKNNTQESELSLSATN</sequence>
<feature type="compositionally biased region" description="Polar residues" evidence="1">
    <location>
        <begin position="30"/>
        <end position="43"/>
    </location>
</feature>
<evidence type="ECO:0000256" key="1">
    <source>
        <dbReference type="SAM" id="MobiDB-lite"/>
    </source>
</evidence>
<accession>A0AAV7K3T2</accession>